<evidence type="ECO:0000256" key="1">
    <source>
        <dbReference type="SAM" id="MobiDB-lite"/>
    </source>
</evidence>
<organism evidence="2 3">
    <name type="scientific">Chiloscyllium punctatum</name>
    <name type="common">Brownbanded bambooshark</name>
    <name type="synonym">Hemiscyllium punctatum</name>
    <dbReference type="NCBI Taxonomy" id="137246"/>
    <lineage>
        <taxon>Eukaryota</taxon>
        <taxon>Metazoa</taxon>
        <taxon>Chordata</taxon>
        <taxon>Craniata</taxon>
        <taxon>Vertebrata</taxon>
        <taxon>Chondrichthyes</taxon>
        <taxon>Elasmobranchii</taxon>
        <taxon>Galeomorphii</taxon>
        <taxon>Galeoidea</taxon>
        <taxon>Orectolobiformes</taxon>
        <taxon>Hemiscylliidae</taxon>
        <taxon>Chiloscyllium</taxon>
    </lineage>
</organism>
<feature type="compositionally biased region" description="Gly residues" evidence="1">
    <location>
        <begin position="89"/>
        <end position="100"/>
    </location>
</feature>
<dbReference type="AlphaFoldDB" id="A0A401SQT9"/>
<comment type="caution">
    <text evidence="2">The sequence shown here is derived from an EMBL/GenBank/DDBJ whole genome shotgun (WGS) entry which is preliminary data.</text>
</comment>
<feature type="region of interest" description="Disordered" evidence="1">
    <location>
        <begin position="83"/>
        <end position="126"/>
    </location>
</feature>
<evidence type="ECO:0000313" key="2">
    <source>
        <dbReference type="EMBL" id="GCC32765.1"/>
    </source>
</evidence>
<gene>
    <name evidence="2" type="ORF">chiPu_0011229</name>
</gene>
<name>A0A401SQT9_CHIPU</name>
<accession>A0A401SQT9</accession>
<proteinExistence type="predicted"/>
<feature type="compositionally biased region" description="Gly residues" evidence="1">
    <location>
        <begin position="115"/>
        <end position="126"/>
    </location>
</feature>
<evidence type="ECO:0000313" key="3">
    <source>
        <dbReference type="Proteomes" id="UP000287033"/>
    </source>
</evidence>
<protein>
    <submittedName>
        <fullName evidence="2">Uncharacterized protein</fullName>
    </submittedName>
</protein>
<dbReference type="Proteomes" id="UP000287033">
    <property type="component" value="Unassembled WGS sequence"/>
</dbReference>
<sequence>MVYRPPVYWGSRAASQMTRVGIPPAVGWDARRGQGCVVTSRSLWEWGRAGESCGFPVTCLEPDASALNTPALGGLESRRCRRKGWRSGAVGGGGFRVGPGGRRRRRRRGREEEGGGGGGGGGERWE</sequence>
<keyword evidence="3" id="KW-1185">Reference proteome</keyword>
<dbReference type="EMBL" id="BEZZ01000459">
    <property type="protein sequence ID" value="GCC32765.1"/>
    <property type="molecule type" value="Genomic_DNA"/>
</dbReference>
<reference evidence="2 3" key="1">
    <citation type="journal article" date="2018" name="Nat. Ecol. Evol.">
        <title>Shark genomes provide insights into elasmobranch evolution and the origin of vertebrates.</title>
        <authorList>
            <person name="Hara Y"/>
            <person name="Yamaguchi K"/>
            <person name="Onimaru K"/>
            <person name="Kadota M"/>
            <person name="Koyanagi M"/>
            <person name="Keeley SD"/>
            <person name="Tatsumi K"/>
            <person name="Tanaka K"/>
            <person name="Motone F"/>
            <person name="Kageyama Y"/>
            <person name="Nozu R"/>
            <person name="Adachi N"/>
            <person name="Nishimura O"/>
            <person name="Nakagawa R"/>
            <person name="Tanegashima C"/>
            <person name="Kiyatake I"/>
            <person name="Matsumoto R"/>
            <person name="Murakumo K"/>
            <person name="Nishida K"/>
            <person name="Terakita A"/>
            <person name="Kuratani S"/>
            <person name="Sato K"/>
            <person name="Hyodo S Kuraku.S."/>
        </authorList>
    </citation>
    <scope>NUCLEOTIDE SEQUENCE [LARGE SCALE GENOMIC DNA]</scope>
</reference>